<dbReference type="PANTHER" id="PTHR30606:SF10">
    <property type="entry name" value="PHOSPHATIDYLINOSITOL MANNOSIDE ACYLTRANSFERASE"/>
    <property type="match status" value="1"/>
</dbReference>
<evidence type="ECO:0000256" key="6">
    <source>
        <dbReference type="ARBA" id="ARBA00023315"/>
    </source>
</evidence>
<proteinExistence type="predicted"/>
<comment type="subcellular location">
    <subcellularLocation>
        <location evidence="1">Cell inner membrane</location>
    </subcellularLocation>
</comment>
<dbReference type="CDD" id="cd07984">
    <property type="entry name" value="LPLAT_LABLAT-like"/>
    <property type="match status" value="1"/>
</dbReference>
<sequence>MSKFVDLGYGAAWRIVKALPAGVTRPVFVAGADLAARRRGKGTQRLRDNLRRVVGPDLPEPELDALVRQGLRSYARYWQEAFRLPALSRDQLRAGFRLDGAEMLAENVANKVGSIVALPHGGNWDAAGAWVAAQGWPITTVAERLKPESVYERFLAYRRALGMEIIPLTGGEKPPLDVLEQRVRDGAVVPLLADRDLSSRGVEVTFFGGRTRMPPGPALLALRTGCPLYVAHMWYEKDIPVAALEGPVEPPTGGPLDQRVRELTQRVADLLASGIARHPADWHMLQRMWLPEPARAAG</sequence>
<dbReference type="InterPro" id="IPR004960">
    <property type="entry name" value="LipA_acyltrans"/>
</dbReference>
<accession>A0A8J4DSZ7</accession>
<keyword evidence="6 7" id="KW-0012">Acyltransferase</keyword>
<evidence type="ECO:0000256" key="2">
    <source>
        <dbReference type="ARBA" id="ARBA00022475"/>
    </source>
</evidence>
<evidence type="ECO:0000313" key="8">
    <source>
        <dbReference type="Proteomes" id="UP000619260"/>
    </source>
</evidence>
<comment type="caution">
    <text evidence="7">The sequence shown here is derived from an EMBL/GenBank/DDBJ whole genome shotgun (WGS) entry which is preliminary data.</text>
</comment>
<evidence type="ECO:0000256" key="4">
    <source>
        <dbReference type="ARBA" id="ARBA00022679"/>
    </source>
</evidence>
<dbReference type="NCBIfam" id="NF005919">
    <property type="entry name" value="PRK07920.1"/>
    <property type="match status" value="1"/>
</dbReference>
<keyword evidence="3" id="KW-0997">Cell inner membrane</keyword>
<dbReference type="RefSeq" id="WP_203901252.1">
    <property type="nucleotide sequence ID" value="NZ_BOPF01000017.1"/>
</dbReference>
<dbReference type="AlphaFoldDB" id="A0A8J4DSZ7"/>
<dbReference type="Proteomes" id="UP000619260">
    <property type="component" value="Unassembled WGS sequence"/>
</dbReference>
<dbReference type="EMBL" id="BOPF01000017">
    <property type="protein sequence ID" value="GIJ47742.1"/>
    <property type="molecule type" value="Genomic_DNA"/>
</dbReference>
<dbReference type="GO" id="GO:0009247">
    <property type="term" value="P:glycolipid biosynthetic process"/>
    <property type="evidence" value="ECO:0007669"/>
    <property type="project" value="UniProtKB-ARBA"/>
</dbReference>
<gene>
    <name evidence="7" type="ORF">Val02_46280</name>
</gene>
<dbReference type="GO" id="GO:0016746">
    <property type="term" value="F:acyltransferase activity"/>
    <property type="evidence" value="ECO:0007669"/>
    <property type="project" value="UniProtKB-KW"/>
</dbReference>
<keyword evidence="2" id="KW-1003">Cell membrane</keyword>
<name>A0A8J4DSZ7_9ACTN</name>
<reference evidence="7" key="1">
    <citation type="submission" date="2021-01" db="EMBL/GenBank/DDBJ databases">
        <title>Whole genome shotgun sequence of Virgisporangium aliadipatigenens NBRC 105644.</title>
        <authorList>
            <person name="Komaki H."/>
            <person name="Tamura T."/>
        </authorList>
    </citation>
    <scope>NUCLEOTIDE SEQUENCE</scope>
    <source>
        <strain evidence="7">NBRC 105644</strain>
    </source>
</reference>
<dbReference type="PANTHER" id="PTHR30606">
    <property type="entry name" value="LIPID A BIOSYNTHESIS LAUROYL ACYLTRANSFERASE"/>
    <property type="match status" value="1"/>
</dbReference>
<evidence type="ECO:0000256" key="5">
    <source>
        <dbReference type="ARBA" id="ARBA00023136"/>
    </source>
</evidence>
<keyword evidence="4" id="KW-0808">Transferase</keyword>
<organism evidence="7 8">
    <name type="scientific">Virgisporangium aliadipatigenens</name>
    <dbReference type="NCBI Taxonomy" id="741659"/>
    <lineage>
        <taxon>Bacteria</taxon>
        <taxon>Bacillati</taxon>
        <taxon>Actinomycetota</taxon>
        <taxon>Actinomycetes</taxon>
        <taxon>Micromonosporales</taxon>
        <taxon>Micromonosporaceae</taxon>
        <taxon>Virgisporangium</taxon>
    </lineage>
</organism>
<keyword evidence="5" id="KW-0472">Membrane</keyword>
<protein>
    <submittedName>
        <fullName evidence="7">Lipid A biosynthesis lauroyl acyltransferase</fullName>
    </submittedName>
</protein>
<keyword evidence="8" id="KW-1185">Reference proteome</keyword>
<dbReference type="Pfam" id="PF03279">
    <property type="entry name" value="Lip_A_acyltrans"/>
    <property type="match status" value="1"/>
</dbReference>
<evidence type="ECO:0000256" key="1">
    <source>
        <dbReference type="ARBA" id="ARBA00004533"/>
    </source>
</evidence>
<dbReference type="GO" id="GO:0005886">
    <property type="term" value="C:plasma membrane"/>
    <property type="evidence" value="ECO:0007669"/>
    <property type="project" value="UniProtKB-SubCell"/>
</dbReference>
<evidence type="ECO:0000313" key="7">
    <source>
        <dbReference type="EMBL" id="GIJ47742.1"/>
    </source>
</evidence>
<evidence type="ECO:0000256" key="3">
    <source>
        <dbReference type="ARBA" id="ARBA00022519"/>
    </source>
</evidence>